<feature type="region of interest" description="Disordered" evidence="1">
    <location>
        <begin position="205"/>
        <end position="241"/>
    </location>
</feature>
<dbReference type="Pfam" id="PF14214">
    <property type="entry name" value="Helitron_like_N"/>
    <property type="match status" value="1"/>
</dbReference>
<evidence type="ECO:0000259" key="4">
    <source>
        <dbReference type="Pfam" id="PF20209"/>
    </source>
</evidence>
<evidence type="ECO:0000259" key="3">
    <source>
        <dbReference type="Pfam" id="PF14214"/>
    </source>
</evidence>
<feature type="domain" description="DUF6570" evidence="4">
    <location>
        <begin position="22"/>
        <end position="167"/>
    </location>
</feature>
<protein>
    <submittedName>
        <fullName evidence="5">ATP-dependent DNA helicase</fullName>
    </submittedName>
</protein>
<evidence type="ECO:0000313" key="5">
    <source>
        <dbReference type="EMBL" id="KAF7289083.1"/>
    </source>
</evidence>
<sequence length="553" mass="62262">MRVGPPYYICSHCLDRLQIHERPSLALANNLWVGEVPFVLSILTLPERLLVALYFPAAYVVKLFPKKAGGKKWNKEKINSGMRGNVSTYGMNTKDIADMVTGNLMPRPVGILAAVIAVTFVGAKNMPLLLLPDIFDVRRQRVADALVWLKENNPLYAGVEISAERLAQLPVSGVPDELLLNVRYAPDESILQREHAGYVPVDLGDEEDIEEQPPEENEDLPEVADGEERDLPEPPAKIKDRSAVVADVDMDEDIPEREEYEPAVFALQAHGSVDVGGESIPEDQLFVHAVDNLLPGNGHVKKKRDYGVRPGSEYINEYPREVNGKRTIGGPLNANHLLGAFPVLFPYACGGLEVDRNETVTYEAHVRWCLLYEDLRFRKDLYFIFQAFGVKQKRASGRSASLQIKRSTYIANQAAFMRLKVQDFVRASKEEAEKRMISNPVIRSLRKQLTAVRARVMGTDESRIAIRAQVWGMVLEFNPPTLWITVNLSDTGDPIAQRCANTLSRQHEFSAPEVVSYLMGWGDRFISHTYVKIYWDHVTAQLRKTFPNLVQTE</sequence>
<keyword evidence="5" id="KW-0347">Helicase</keyword>
<evidence type="ECO:0000313" key="6">
    <source>
        <dbReference type="Proteomes" id="UP000613580"/>
    </source>
</evidence>
<evidence type="ECO:0000256" key="2">
    <source>
        <dbReference type="SAM" id="Phobius"/>
    </source>
</evidence>
<keyword evidence="5" id="KW-0547">Nucleotide-binding</keyword>
<gene>
    <name evidence="5" type="ORF">HMN09_01356500</name>
</gene>
<name>A0A8H6VT45_MYCCL</name>
<accession>A0A8H6VT45</accession>
<dbReference type="Pfam" id="PF20209">
    <property type="entry name" value="DUF6570"/>
    <property type="match status" value="1"/>
</dbReference>
<feature type="compositionally biased region" description="Acidic residues" evidence="1">
    <location>
        <begin position="205"/>
        <end position="228"/>
    </location>
</feature>
<keyword evidence="5" id="KW-0378">Hydrolase</keyword>
<dbReference type="InterPro" id="IPR025476">
    <property type="entry name" value="Helitron_helicase-like"/>
</dbReference>
<comment type="caution">
    <text evidence="5">The sequence shown here is derived from an EMBL/GenBank/DDBJ whole genome shotgun (WGS) entry which is preliminary data.</text>
</comment>
<dbReference type="Proteomes" id="UP000613580">
    <property type="component" value="Unassembled WGS sequence"/>
</dbReference>
<evidence type="ECO:0000256" key="1">
    <source>
        <dbReference type="SAM" id="MobiDB-lite"/>
    </source>
</evidence>
<feature type="transmembrane region" description="Helical" evidence="2">
    <location>
        <begin position="109"/>
        <end position="131"/>
    </location>
</feature>
<proteinExistence type="predicted"/>
<keyword evidence="5" id="KW-0067">ATP-binding</keyword>
<reference evidence="5" key="1">
    <citation type="submission" date="2020-05" db="EMBL/GenBank/DDBJ databases">
        <title>Mycena genomes resolve the evolution of fungal bioluminescence.</title>
        <authorList>
            <person name="Tsai I.J."/>
        </authorList>
    </citation>
    <scope>NUCLEOTIDE SEQUENCE</scope>
    <source>
        <strain evidence="5">110903Hualien_Pintung</strain>
    </source>
</reference>
<keyword evidence="6" id="KW-1185">Reference proteome</keyword>
<organism evidence="5 6">
    <name type="scientific">Mycena chlorophos</name>
    <name type="common">Agaric fungus</name>
    <name type="synonym">Agaricus chlorophos</name>
    <dbReference type="NCBI Taxonomy" id="658473"/>
    <lineage>
        <taxon>Eukaryota</taxon>
        <taxon>Fungi</taxon>
        <taxon>Dikarya</taxon>
        <taxon>Basidiomycota</taxon>
        <taxon>Agaricomycotina</taxon>
        <taxon>Agaricomycetes</taxon>
        <taxon>Agaricomycetidae</taxon>
        <taxon>Agaricales</taxon>
        <taxon>Marasmiineae</taxon>
        <taxon>Mycenaceae</taxon>
        <taxon>Mycena</taxon>
    </lineage>
</organism>
<dbReference type="GO" id="GO:0004386">
    <property type="term" value="F:helicase activity"/>
    <property type="evidence" value="ECO:0007669"/>
    <property type="project" value="UniProtKB-KW"/>
</dbReference>
<dbReference type="EMBL" id="JACAZE010000030">
    <property type="protein sequence ID" value="KAF7289083.1"/>
    <property type="molecule type" value="Genomic_DNA"/>
</dbReference>
<dbReference type="OrthoDB" id="3257061at2759"/>
<keyword evidence="2" id="KW-0812">Transmembrane</keyword>
<keyword evidence="2" id="KW-0472">Membrane</keyword>
<feature type="compositionally biased region" description="Basic and acidic residues" evidence="1">
    <location>
        <begin position="229"/>
        <end position="241"/>
    </location>
</feature>
<keyword evidence="2" id="KW-1133">Transmembrane helix</keyword>
<feature type="domain" description="Helitron helicase-like" evidence="3">
    <location>
        <begin position="365"/>
        <end position="502"/>
    </location>
</feature>
<dbReference type="AlphaFoldDB" id="A0A8H6VT45"/>
<dbReference type="InterPro" id="IPR046700">
    <property type="entry name" value="DUF6570"/>
</dbReference>